<feature type="region of interest" description="Disordered" evidence="8">
    <location>
        <begin position="885"/>
        <end position="916"/>
    </location>
</feature>
<dbReference type="FunFam" id="3.30.70.270:FF:000023">
    <property type="entry name" value="Pol"/>
    <property type="match status" value="1"/>
</dbReference>
<dbReference type="PROSITE" id="PS50878">
    <property type="entry name" value="RT_POL"/>
    <property type="match status" value="1"/>
</dbReference>
<dbReference type="Pfam" id="PF17917">
    <property type="entry name" value="RT_RNaseH"/>
    <property type="match status" value="1"/>
</dbReference>
<keyword evidence="7" id="KW-0695">RNA-directed DNA polymerase</keyword>
<evidence type="ECO:0000256" key="8">
    <source>
        <dbReference type="SAM" id="MobiDB-lite"/>
    </source>
</evidence>
<feature type="domain" description="Integrase catalytic" evidence="10">
    <location>
        <begin position="605"/>
        <end position="762"/>
    </location>
</feature>
<dbReference type="Gene3D" id="3.10.10.10">
    <property type="entry name" value="HIV Type 1 Reverse Transcriptase, subunit A, domain 1"/>
    <property type="match status" value="1"/>
</dbReference>
<dbReference type="SUPFAM" id="SSF53098">
    <property type="entry name" value="Ribonuclease H-like"/>
    <property type="match status" value="1"/>
</dbReference>
<gene>
    <name evidence="11" type="primary">TY3B-G_0</name>
    <name evidence="11" type="ORF">g.78599</name>
</gene>
<keyword evidence="2" id="KW-0808">Transferase</keyword>
<evidence type="ECO:0000256" key="3">
    <source>
        <dbReference type="ARBA" id="ARBA00022695"/>
    </source>
</evidence>
<organism evidence="11">
    <name type="scientific">Schizaphis graminum</name>
    <name type="common">Green bug aphid</name>
    <dbReference type="NCBI Taxonomy" id="13262"/>
    <lineage>
        <taxon>Eukaryota</taxon>
        <taxon>Metazoa</taxon>
        <taxon>Ecdysozoa</taxon>
        <taxon>Arthropoda</taxon>
        <taxon>Hexapoda</taxon>
        <taxon>Insecta</taxon>
        <taxon>Pterygota</taxon>
        <taxon>Neoptera</taxon>
        <taxon>Paraneoptera</taxon>
        <taxon>Hemiptera</taxon>
        <taxon>Sternorrhyncha</taxon>
        <taxon>Aphidomorpha</taxon>
        <taxon>Aphidoidea</taxon>
        <taxon>Aphididae</taxon>
        <taxon>Aphidini</taxon>
        <taxon>Schizaphis</taxon>
    </lineage>
</organism>
<dbReference type="EMBL" id="GGMR01013358">
    <property type="protein sequence ID" value="MBY25977.1"/>
    <property type="molecule type" value="Transcribed_RNA"/>
</dbReference>
<dbReference type="FunFam" id="1.10.340.70:FF:000001">
    <property type="entry name" value="Retrovirus-related Pol polyprotein from transposon gypsy-like Protein"/>
    <property type="match status" value="1"/>
</dbReference>
<evidence type="ECO:0000259" key="9">
    <source>
        <dbReference type="PROSITE" id="PS50878"/>
    </source>
</evidence>
<name>A0A2S2P946_SCHGA</name>
<dbReference type="PANTHER" id="PTHR37984:SF5">
    <property type="entry name" value="PROTEIN NYNRIN-LIKE"/>
    <property type="match status" value="1"/>
</dbReference>
<evidence type="ECO:0000256" key="2">
    <source>
        <dbReference type="ARBA" id="ARBA00022679"/>
    </source>
</evidence>
<dbReference type="InterPro" id="IPR001584">
    <property type="entry name" value="Integrase_cat-core"/>
</dbReference>
<dbReference type="InterPro" id="IPR000477">
    <property type="entry name" value="RT_dom"/>
</dbReference>
<evidence type="ECO:0000256" key="5">
    <source>
        <dbReference type="ARBA" id="ARBA00022759"/>
    </source>
</evidence>
<dbReference type="GO" id="GO:0042575">
    <property type="term" value="C:DNA polymerase complex"/>
    <property type="evidence" value="ECO:0007669"/>
    <property type="project" value="UniProtKB-ARBA"/>
</dbReference>
<dbReference type="PANTHER" id="PTHR37984">
    <property type="entry name" value="PROTEIN CBG26694"/>
    <property type="match status" value="1"/>
</dbReference>
<dbReference type="Gene3D" id="1.10.340.70">
    <property type="match status" value="1"/>
</dbReference>
<dbReference type="Gene3D" id="3.30.70.270">
    <property type="match status" value="2"/>
</dbReference>
<dbReference type="SUPFAM" id="SSF56672">
    <property type="entry name" value="DNA/RNA polymerases"/>
    <property type="match status" value="1"/>
</dbReference>
<evidence type="ECO:0000256" key="4">
    <source>
        <dbReference type="ARBA" id="ARBA00022722"/>
    </source>
</evidence>
<evidence type="ECO:0000256" key="6">
    <source>
        <dbReference type="ARBA" id="ARBA00022801"/>
    </source>
</evidence>
<keyword evidence="6" id="KW-0378">Hydrolase</keyword>
<proteinExistence type="predicted"/>
<dbReference type="CDD" id="cd09274">
    <property type="entry name" value="RNase_HI_RT_Ty3"/>
    <property type="match status" value="1"/>
</dbReference>
<dbReference type="CDD" id="cd01647">
    <property type="entry name" value="RT_LTR"/>
    <property type="match status" value="1"/>
</dbReference>
<dbReference type="PROSITE" id="PS50994">
    <property type="entry name" value="INTEGRASE"/>
    <property type="match status" value="1"/>
</dbReference>
<keyword evidence="4" id="KW-0540">Nuclease</keyword>
<dbReference type="Pfam" id="PF17921">
    <property type="entry name" value="Integrase_H2C2"/>
    <property type="match status" value="1"/>
</dbReference>
<evidence type="ECO:0000256" key="7">
    <source>
        <dbReference type="ARBA" id="ARBA00022918"/>
    </source>
</evidence>
<dbReference type="InterPro" id="IPR050951">
    <property type="entry name" value="Retrovirus_Pol_polyprotein"/>
</dbReference>
<evidence type="ECO:0000256" key="1">
    <source>
        <dbReference type="ARBA" id="ARBA00012493"/>
    </source>
</evidence>
<dbReference type="InterPro" id="IPR043502">
    <property type="entry name" value="DNA/RNA_pol_sf"/>
</dbReference>
<sequence>MLNRYRDAFAKNIYELGCTDVLKMDIVVAAGSEPVNVRPYRTSPSDRQIITTILDEWKAAGIISDSCSPYASPVLLVSKSTGDKRLCVDYRKLNAQTVAPPYPMPDVDEQLSALAGGTIFTTLDLSNGFLQIPLTEEAKEKSAFVTENITAKFERMPFGLKGAPGTFQKLMGIVFKDLKESGVVKTYLDDIIIPSTSWDEMLRDLEKVLKVLVKARLTLKPAKCNFGAEQLDYLGYRISKGVIKPGRKVEAIDKFPTPKDAHEVRRFLGLTGYFRRFIVKYAELAEPLTRLTGKDVPFTWDDRQVSAFNELKHLLSSEPIVRMYSSAAAVTELHTDASSRALSGILLQGPSSSSLHMVYAVSKKTTDAESRYHSSRLELYAIIWSINRLRPFLLGIRFVVVTDCQALVYLNIHKSVKPQIARWYEILQEYDFDIKYRPGSRMAHVDALSRATSDDDAPDESVDAVLSQRAYVFVAMSIQDRVRFMQQGDPTTRERILQLETVGPKTKQAHKDLEVFQVVAGLLYRRYNERLLLVVPNPMRKGVVIAAHDYGGHFAADRTVAKITKHFWFSRLRRYVRQHINMCLECLTHKRPAGKRPGLLHPIPPGKRPFQVVNVDHLGPFETSTQQNKYLLVIVDNLTKYIHLFPCKTTDAKSVIRCLTKFIEMRGIPERMITDRGSCFTSHPFELFCKNHQIRHILNSTRHPQANGQVERANRTIVPLLSMSTEDQRRWDTKVRDVERLLNTAENKSTTKTPYEALHGYQPRFLTGALGSLSLNTNEWREPSVVQQEVRDAIIEAQQSMVKNYNLKHYQGQEFEPGEIVVMLRAPAQGQPTKLQSKYREKPLQVIEKLPGDTYRVAEITPEGQSTYATTAHISQLKSWKVLREEGTTDEPDDSSSEADYVEDPPEHDLSSTRVQEVLLPVPTPVRTSRVKKVPVYLADYVTK</sequence>
<evidence type="ECO:0000259" key="10">
    <source>
        <dbReference type="PROSITE" id="PS50994"/>
    </source>
</evidence>
<dbReference type="InterPro" id="IPR041373">
    <property type="entry name" value="RT_RNaseH"/>
</dbReference>
<dbReference type="Pfam" id="PF00078">
    <property type="entry name" value="RVT_1"/>
    <property type="match status" value="1"/>
</dbReference>
<evidence type="ECO:0000313" key="11">
    <source>
        <dbReference type="EMBL" id="MBY25977.1"/>
    </source>
</evidence>
<dbReference type="EC" id="2.7.7.49" evidence="1"/>
<reference evidence="11" key="1">
    <citation type="submission" date="2018-04" db="EMBL/GenBank/DDBJ databases">
        <title>Transcriptome of Schizaphis graminum biotype I.</title>
        <authorList>
            <person name="Scully E.D."/>
            <person name="Geib S.M."/>
            <person name="Palmer N.A."/>
            <person name="Koch K."/>
            <person name="Bradshaw J."/>
            <person name="Heng-Moss T."/>
            <person name="Sarath G."/>
        </authorList>
    </citation>
    <scope>NUCLEOTIDE SEQUENCE</scope>
</reference>
<dbReference type="InterPro" id="IPR043128">
    <property type="entry name" value="Rev_trsase/Diguanyl_cyclase"/>
</dbReference>
<dbReference type="AlphaFoldDB" id="A0A2S2P946"/>
<keyword evidence="5" id="KW-0255">Endonuclease</keyword>
<dbReference type="InterPro" id="IPR036397">
    <property type="entry name" value="RNaseH_sf"/>
</dbReference>
<dbReference type="GO" id="GO:0003964">
    <property type="term" value="F:RNA-directed DNA polymerase activity"/>
    <property type="evidence" value="ECO:0007669"/>
    <property type="project" value="UniProtKB-KW"/>
</dbReference>
<dbReference type="GO" id="GO:0004519">
    <property type="term" value="F:endonuclease activity"/>
    <property type="evidence" value="ECO:0007669"/>
    <property type="project" value="UniProtKB-KW"/>
</dbReference>
<dbReference type="Pfam" id="PF00665">
    <property type="entry name" value="rve"/>
    <property type="match status" value="1"/>
</dbReference>
<accession>A0A2S2P946</accession>
<keyword evidence="3" id="KW-0548">Nucleotidyltransferase</keyword>
<dbReference type="FunFam" id="3.30.420.10:FF:000032">
    <property type="entry name" value="Retrovirus-related Pol polyprotein from transposon 297-like Protein"/>
    <property type="match status" value="1"/>
</dbReference>
<dbReference type="GO" id="GO:0003676">
    <property type="term" value="F:nucleic acid binding"/>
    <property type="evidence" value="ECO:0007669"/>
    <property type="project" value="InterPro"/>
</dbReference>
<dbReference type="GO" id="GO:0016787">
    <property type="term" value="F:hydrolase activity"/>
    <property type="evidence" value="ECO:0007669"/>
    <property type="project" value="UniProtKB-KW"/>
</dbReference>
<feature type="compositionally biased region" description="Acidic residues" evidence="8">
    <location>
        <begin position="888"/>
        <end position="904"/>
    </location>
</feature>
<dbReference type="Gene3D" id="3.30.420.10">
    <property type="entry name" value="Ribonuclease H-like superfamily/Ribonuclease H"/>
    <property type="match status" value="1"/>
</dbReference>
<dbReference type="GO" id="GO:0015074">
    <property type="term" value="P:DNA integration"/>
    <property type="evidence" value="ECO:0007669"/>
    <property type="project" value="InterPro"/>
</dbReference>
<protein>
    <recommendedName>
        <fullName evidence="1">RNA-directed DNA polymerase</fullName>
        <ecNumber evidence="1">2.7.7.49</ecNumber>
    </recommendedName>
</protein>
<dbReference type="InterPro" id="IPR041588">
    <property type="entry name" value="Integrase_H2C2"/>
</dbReference>
<dbReference type="InterPro" id="IPR012337">
    <property type="entry name" value="RNaseH-like_sf"/>
</dbReference>
<feature type="domain" description="Reverse transcriptase" evidence="9">
    <location>
        <begin position="58"/>
        <end position="238"/>
    </location>
</feature>